<evidence type="ECO:0000313" key="10">
    <source>
        <dbReference type="Proteomes" id="UP001153292"/>
    </source>
</evidence>
<evidence type="ECO:0000256" key="3">
    <source>
        <dbReference type="ARBA" id="ARBA00012614"/>
    </source>
</evidence>
<name>A0ABN8AWW0_CHISP</name>
<dbReference type="InterPro" id="IPR039042">
    <property type="entry name" value="Alg13-like"/>
</dbReference>
<organism evidence="9 10">
    <name type="scientific">Chilo suppressalis</name>
    <name type="common">Asiatic rice borer moth</name>
    <dbReference type="NCBI Taxonomy" id="168631"/>
    <lineage>
        <taxon>Eukaryota</taxon>
        <taxon>Metazoa</taxon>
        <taxon>Ecdysozoa</taxon>
        <taxon>Arthropoda</taxon>
        <taxon>Hexapoda</taxon>
        <taxon>Insecta</taxon>
        <taxon>Pterygota</taxon>
        <taxon>Neoptera</taxon>
        <taxon>Endopterygota</taxon>
        <taxon>Lepidoptera</taxon>
        <taxon>Glossata</taxon>
        <taxon>Ditrysia</taxon>
        <taxon>Pyraloidea</taxon>
        <taxon>Crambidae</taxon>
        <taxon>Crambinae</taxon>
        <taxon>Chilo</taxon>
    </lineage>
</organism>
<dbReference type="Gene3D" id="3.40.50.2000">
    <property type="entry name" value="Glycogen Phosphorylase B"/>
    <property type="match status" value="1"/>
</dbReference>
<sequence>MKNEYRRCFITVGTTRFDLLVDTLMTAPVLNSLKKMGCKMITFQIGNSNFQPGIYDKEGIQINVFRFKDSILEDIKSADLVISHAGAGSCLETLEAGKPLLVVVNEELMDNHQLELAEQLQVDGHLYYCTCATLETTLEMLDFNMLKPFPKPNQTMFLKYLDTALQVKAKSS</sequence>
<accession>A0ABN8AWW0</accession>
<dbReference type="SUPFAM" id="SSF53756">
    <property type="entry name" value="UDP-Glycosyltransferase/glycogen phosphorylase"/>
    <property type="match status" value="1"/>
</dbReference>
<keyword evidence="10" id="KW-1185">Reference proteome</keyword>
<keyword evidence="5" id="KW-0328">Glycosyltransferase</keyword>
<dbReference type="InterPro" id="IPR007235">
    <property type="entry name" value="Glyco_trans_28_C"/>
</dbReference>
<evidence type="ECO:0000313" key="9">
    <source>
        <dbReference type="EMBL" id="CAH0399914.1"/>
    </source>
</evidence>
<evidence type="ECO:0000256" key="2">
    <source>
        <dbReference type="ARBA" id="ARBA00006962"/>
    </source>
</evidence>
<protein>
    <recommendedName>
        <fullName evidence="4">UDP-N-acetylglucosamine transferase subunit ALG13</fullName>
        <ecNumber evidence="3">2.4.1.141</ecNumber>
    </recommendedName>
</protein>
<dbReference type="Pfam" id="PF04101">
    <property type="entry name" value="Glyco_tran_28_C"/>
    <property type="match status" value="1"/>
</dbReference>
<evidence type="ECO:0000259" key="8">
    <source>
        <dbReference type="Pfam" id="PF04101"/>
    </source>
</evidence>
<keyword evidence="6" id="KW-0808">Transferase</keyword>
<dbReference type="EC" id="2.4.1.141" evidence="3"/>
<proteinExistence type="inferred from homology"/>
<keyword evidence="7" id="KW-0256">Endoplasmic reticulum</keyword>
<comment type="similarity">
    <text evidence="2">Belongs to the glycosyltransferase 28 family.</text>
</comment>
<dbReference type="EMBL" id="OU963908">
    <property type="protein sequence ID" value="CAH0399914.1"/>
    <property type="molecule type" value="Genomic_DNA"/>
</dbReference>
<dbReference type="PANTHER" id="PTHR12867">
    <property type="entry name" value="GLYCOSYL TRANSFERASE-RELATED"/>
    <property type="match status" value="1"/>
</dbReference>
<feature type="domain" description="Glycosyl transferase family 28 C-terminal" evidence="8">
    <location>
        <begin position="8"/>
        <end position="155"/>
    </location>
</feature>
<reference evidence="9" key="1">
    <citation type="submission" date="2021-12" db="EMBL/GenBank/DDBJ databases">
        <authorList>
            <person name="King R."/>
        </authorList>
    </citation>
    <scope>NUCLEOTIDE SEQUENCE</scope>
</reference>
<dbReference type="Proteomes" id="UP001153292">
    <property type="component" value="Chromosome 15"/>
</dbReference>
<evidence type="ECO:0000256" key="5">
    <source>
        <dbReference type="ARBA" id="ARBA00022676"/>
    </source>
</evidence>
<comment type="subcellular location">
    <subcellularLocation>
        <location evidence="1">Endoplasmic reticulum</location>
    </subcellularLocation>
</comment>
<evidence type="ECO:0000256" key="4">
    <source>
        <dbReference type="ARBA" id="ARBA00017468"/>
    </source>
</evidence>
<dbReference type="PANTHER" id="PTHR12867:SF6">
    <property type="entry name" value="N-ACETYLGLUCOSAMINYLDIPHOSPHODOLICHOL N-ACETYLGLUCOSAMINYLTRANSFERASE"/>
    <property type="match status" value="1"/>
</dbReference>
<evidence type="ECO:0000256" key="1">
    <source>
        <dbReference type="ARBA" id="ARBA00004240"/>
    </source>
</evidence>
<gene>
    <name evidence="9" type="ORF">CHILSU_LOCUS3085</name>
</gene>
<evidence type="ECO:0000256" key="7">
    <source>
        <dbReference type="ARBA" id="ARBA00022824"/>
    </source>
</evidence>
<evidence type="ECO:0000256" key="6">
    <source>
        <dbReference type="ARBA" id="ARBA00022679"/>
    </source>
</evidence>